<comment type="caution">
    <text evidence="6">The sequence shown here is derived from an EMBL/GenBank/DDBJ whole genome shotgun (WGS) entry which is preliminary data.</text>
</comment>
<dbReference type="CDD" id="cd01335">
    <property type="entry name" value="Radical_SAM"/>
    <property type="match status" value="1"/>
</dbReference>
<dbReference type="InterPro" id="IPR050377">
    <property type="entry name" value="Radical_SAM_PqqE_MftC-like"/>
</dbReference>
<keyword evidence="2" id="KW-0479">Metal-binding</keyword>
<evidence type="ECO:0000256" key="4">
    <source>
        <dbReference type="ARBA" id="ARBA00023014"/>
    </source>
</evidence>
<dbReference type="AlphaFoldDB" id="A0A0F9E5A5"/>
<proteinExistence type="predicted"/>
<dbReference type="SUPFAM" id="SSF102114">
    <property type="entry name" value="Radical SAM enzymes"/>
    <property type="match status" value="1"/>
</dbReference>
<reference evidence="6" key="1">
    <citation type="journal article" date="2015" name="Nature">
        <title>Complex archaea that bridge the gap between prokaryotes and eukaryotes.</title>
        <authorList>
            <person name="Spang A."/>
            <person name="Saw J.H."/>
            <person name="Jorgensen S.L."/>
            <person name="Zaremba-Niedzwiedzka K."/>
            <person name="Martijn J."/>
            <person name="Lind A.E."/>
            <person name="van Eijk R."/>
            <person name="Schleper C."/>
            <person name="Guy L."/>
            <person name="Ettema T.J."/>
        </authorList>
    </citation>
    <scope>NUCLEOTIDE SEQUENCE</scope>
</reference>
<dbReference type="InterPro" id="IPR058240">
    <property type="entry name" value="rSAM_sf"/>
</dbReference>
<dbReference type="GO" id="GO:0003824">
    <property type="term" value="F:catalytic activity"/>
    <property type="evidence" value="ECO:0007669"/>
    <property type="project" value="InterPro"/>
</dbReference>
<gene>
    <name evidence="6" type="ORF">LCGC14_2117340</name>
</gene>
<keyword evidence="4" id="KW-0411">Iron-sulfur</keyword>
<dbReference type="PROSITE" id="PS51918">
    <property type="entry name" value="RADICAL_SAM"/>
    <property type="match status" value="1"/>
</dbReference>
<dbReference type="GO" id="GO:0046872">
    <property type="term" value="F:metal ion binding"/>
    <property type="evidence" value="ECO:0007669"/>
    <property type="project" value="UniProtKB-KW"/>
</dbReference>
<dbReference type="InterPro" id="IPR007197">
    <property type="entry name" value="rSAM"/>
</dbReference>
<evidence type="ECO:0000256" key="3">
    <source>
        <dbReference type="ARBA" id="ARBA00023004"/>
    </source>
</evidence>
<evidence type="ECO:0000256" key="2">
    <source>
        <dbReference type="ARBA" id="ARBA00022723"/>
    </source>
</evidence>
<evidence type="ECO:0000313" key="6">
    <source>
        <dbReference type="EMBL" id="KKL69199.1"/>
    </source>
</evidence>
<keyword evidence="3" id="KW-0408">Iron</keyword>
<dbReference type="Pfam" id="PF04055">
    <property type="entry name" value="Radical_SAM"/>
    <property type="match status" value="1"/>
</dbReference>
<dbReference type="EMBL" id="LAZR01026290">
    <property type="protein sequence ID" value="KKL69199.1"/>
    <property type="molecule type" value="Genomic_DNA"/>
</dbReference>
<keyword evidence="1" id="KW-0949">S-adenosyl-L-methionine</keyword>
<dbReference type="InterPro" id="IPR013785">
    <property type="entry name" value="Aldolase_TIM"/>
</dbReference>
<accession>A0A0F9E5A5</accession>
<feature type="domain" description="Radical SAM core" evidence="5">
    <location>
        <begin position="1"/>
        <end position="193"/>
    </location>
</feature>
<evidence type="ECO:0000259" key="5">
    <source>
        <dbReference type="PROSITE" id="PS51918"/>
    </source>
</evidence>
<name>A0A0F9E5A5_9ZZZZ</name>
<dbReference type="GO" id="GO:0051536">
    <property type="term" value="F:iron-sulfur cluster binding"/>
    <property type="evidence" value="ECO:0007669"/>
    <property type="project" value="UniProtKB-KW"/>
</dbReference>
<dbReference type="PANTHER" id="PTHR11228:SF7">
    <property type="entry name" value="PQQA PEPTIDE CYCLASE"/>
    <property type="match status" value="1"/>
</dbReference>
<sequence>MRHCYLGKAKDIDLSVDETFNVLREFERMQGLRLLITGGEPLMHPGFKEINAKLPEFAFRKILFTNGVMLTESALRSLNVHEIQISVDGLERSHDALRGAGTYQKAISAIKRARDNGYEVSVSTMVHAENLEDFDAMDSLFRDMGARDWTVDIPCATGNLEANSVFSLTPEESGKYLKYGFGEGLHGGAGGFACGHYLMSVTAQGKCAKCAFYEDAPVGDISEGLRACWERVRHIALSELECDCDVLEACRGGCRYRAEQVTSALGKDLYRCHFYGKI</sequence>
<protein>
    <recommendedName>
        <fullName evidence="5">Radical SAM core domain-containing protein</fullName>
    </recommendedName>
</protein>
<dbReference type="PANTHER" id="PTHR11228">
    <property type="entry name" value="RADICAL SAM DOMAIN PROTEIN"/>
    <property type="match status" value="1"/>
</dbReference>
<evidence type="ECO:0000256" key="1">
    <source>
        <dbReference type="ARBA" id="ARBA00022691"/>
    </source>
</evidence>
<organism evidence="6">
    <name type="scientific">marine sediment metagenome</name>
    <dbReference type="NCBI Taxonomy" id="412755"/>
    <lineage>
        <taxon>unclassified sequences</taxon>
        <taxon>metagenomes</taxon>
        <taxon>ecological metagenomes</taxon>
    </lineage>
</organism>
<dbReference type="Gene3D" id="3.20.20.70">
    <property type="entry name" value="Aldolase class I"/>
    <property type="match status" value="1"/>
</dbReference>